<sequence>MHAYLKIKVYLNDFYLKPLYILLLSVYMPPMHKVKRVPSGSTLISKI</sequence>
<accession>K4AW37</accession>
<evidence type="ECO:0000313" key="1">
    <source>
        <dbReference type="EnsemblPlants" id="Solyc01g058290.1.1"/>
    </source>
</evidence>
<dbReference type="Gramene" id="Solyc01g058290.1.1">
    <property type="protein sequence ID" value="Solyc01g058290.1.1"/>
    <property type="gene ID" value="Solyc01g058290.1"/>
</dbReference>
<dbReference type="AlphaFoldDB" id="K4AW37"/>
<dbReference type="HOGENOM" id="CLU_3176390_0_0_1"/>
<reference evidence="1" key="2">
    <citation type="submission" date="2015-06" db="UniProtKB">
        <authorList>
            <consortium name="EnsemblPlants"/>
        </authorList>
    </citation>
    <scope>IDENTIFICATION</scope>
    <source>
        <strain evidence="1">cv. Heinz 1706</strain>
    </source>
</reference>
<dbReference type="PaxDb" id="4081-Solyc01g058290.1.1"/>
<dbReference type="Proteomes" id="UP000004994">
    <property type="component" value="Chromosome 1"/>
</dbReference>
<evidence type="ECO:0000313" key="2">
    <source>
        <dbReference type="Proteomes" id="UP000004994"/>
    </source>
</evidence>
<organism evidence="1">
    <name type="scientific">Solanum lycopersicum</name>
    <name type="common">Tomato</name>
    <name type="synonym">Lycopersicon esculentum</name>
    <dbReference type="NCBI Taxonomy" id="4081"/>
    <lineage>
        <taxon>Eukaryota</taxon>
        <taxon>Viridiplantae</taxon>
        <taxon>Streptophyta</taxon>
        <taxon>Embryophyta</taxon>
        <taxon>Tracheophyta</taxon>
        <taxon>Spermatophyta</taxon>
        <taxon>Magnoliopsida</taxon>
        <taxon>eudicotyledons</taxon>
        <taxon>Gunneridae</taxon>
        <taxon>Pentapetalae</taxon>
        <taxon>asterids</taxon>
        <taxon>lamiids</taxon>
        <taxon>Solanales</taxon>
        <taxon>Solanaceae</taxon>
        <taxon>Solanoideae</taxon>
        <taxon>Solaneae</taxon>
        <taxon>Solanum</taxon>
        <taxon>Solanum subgen. Lycopersicon</taxon>
    </lineage>
</organism>
<dbReference type="InParanoid" id="K4AW37"/>
<proteinExistence type="predicted"/>
<reference evidence="1" key="1">
    <citation type="journal article" date="2012" name="Nature">
        <title>The tomato genome sequence provides insights into fleshy fruit evolution.</title>
        <authorList>
            <consortium name="Tomato Genome Consortium"/>
        </authorList>
    </citation>
    <scope>NUCLEOTIDE SEQUENCE [LARGE SCALE GENOMIC DNA]</scope>
    <source>
        <strain evidence="1">cv. Heinz 1706</strain>
    </source>
</reference>
<protein>
    <submittedName>
        <fullName evidence="1">Uncharacterized protein</fullName>
    </submittedName>
</protein>
<name>K4AW37_SOLLC</name>
<keyword evidence="2" id="KW-1185">Reference proteome</keyword>
<dbReference type="EnsemblPlants" id="Solyc01g058290.1.1">
    <property type="protein sequence ID" value="Solyc01g058290.1.1"/>
    <property type="gene ID" value="Solyc01g058290.1"/>
</dbReference>